<dbReference type="eggNOG" id="ENOG502SNX3">
    <property type="taxonomic scope" value="Eukaryota"/>
</dbReference>
<sequence>MGTSQKFRLPSTFRREKSRPQPQNRPSDGKESKAQHILGITGSALNTARNESISSSTTARVPRLSLSDATTEFGSVTAPIDNPEPHRDLHLKASSVLLHEDYRFAADGARSIRSARLKASGSSSTLHSHYDAQKTPLSISQQTSDSSRRDFALRKGLPVVVQSTTPDQDSLRQLRLFRSSKNRDKPELRKITQQGPRSPVSPARTLFGSQRSLTPSEQGPTSPVVKSLPPAMARNPVLSPPRSQTRANKLGPSMDSAASRAETSQVKVNIRRPKVGVKHWFDGLEGDSSEDESIHEPELQPSFVVGMEMAFEDGKIGPVSEDSSQKAPSMSENSGQGAGSMPLKASAPRHALPSSAIPPRTSTLNAKSSRPTIRRNALHQVSLPPSKPKPSSLASTDLHQTSVLDLSSSEDDEPQPARPHPTERPLPQLRDSIAVESLMESEIEIGTAQAIDTKQTSSVQATPSLRRVYGSQARRHARPSMNRHSTVNGQRLTYFSDRSSEPAVEDNDLLTSFPATPTDPPCSHRTSFQGSFRSDTASIESRRLISVTRQEESLLAAMRLRKLASSKSNGSSASRQKQIVGDQEQRRPGRHYQTTRSPVGQEISALAPTRKVDVAPSISSANFDRDSFTTFQTGMSNDPSVRFSFTSFQTDTSLDPETERSLSLGMTSPMLLAHSRSVHRMSRATFFSTSTSDSRDGSCSRRETRYLSNLEKLQTMPKREEISSQDFIDFPYHGWEAKSRLAAAAAAAD</sequence>
<feature type="region of interest" description="Disordered" evidence="1">
    <location>
        <begin position="163"/>
        <end position="265"/>
    </location>
</feature>
<evidence type="ECO:0000313" key="2">
    <source>
        <dbReference type="EMBL" id="EXJ82466.1"/>
    </source>
</evidence>
<feature type="region of interest" description="Disordered" evidence="1">
    <location>
        <begin position="470"/>
        <end position="490"/>
    </location>
</feature>
<dbReference type="OrthoDB" id="5244050at2759"/>
<feature type="compositionally biased region" description="Basic and acidic residues" evidence="1">
    <location>
        <begin position="181"/>
        <end position="190"/>
    </location>
</feature>
<dbReference type="HOGENOM" id="CLU_372559_0_0_1"/>
<proteinExistence type="predicted"/>
<feature type="compositionally biased region" description="Polar residues" evidence="1">
    <location>
        <begin position="360"/>
        <end position="371"/>
    </location>
</feature>
<feature type="region of interest" description="Disordered" evidence="1">
    <location>
        <begin position="511"/>
        <end position="535"/>
    </location>
</feature>
<evidence type="ECO:0000313" key="3">
    <source>
        <dbReference type="Proteomes" id="UP000019478"/>
    </source>
</evidence>
<reference evidence="2 3" key="1">
    <citation type="submission" date="2013-03" db="EMBL/GenBank/DDBJ databases">
        <title>The Genome Sequence of Capronia epimyces CBS 606.96.</title>
        <authorList>
            <consortium name="The Broad Institute Genomics Platform"/>
            <person name="Cuomo C."/>
            <person name="de Hoog S."/>
            <person name="Gorbushina A."/>
            <person name="Walker B."/>
            <person name="Young S.K."/>
            <person name="Zeng Q."/>
            <person name="Gargeya S."/>
            <person name="Fitzgerald M."/>
            <person name="Haas B."/>
            <person name="Abouelleil A."/>
            <person name="Allen A.W."/>
            <person name="Alvarado L."/>
            <person name="Arachchi H.M."/>
            <person name="Berlin A.M."/>
            <person name="Chapman S.B."/>
            <person name="Gainer-Dewar J."/>
            <person name="Goldberg J."/>
            <person name="Griggs A."/>
            <person name="Gujja S."/>
            <person name="Hansen M."/>
            <person name="Howarth C."/>
            <person name="Imamovic A."/>
            <person name="Ireland A."/>
            <person name="Larimer J."/>
            <person name="McCowan C."/>
            <person name="Murphy C."/>
            <person name="Pearson M."/>
            <person name="Poon T.W."/>
            <person name="Priest M."/>
            <person name="Roberts A."/>
            <person name="Saif S."/>
            <person name="Shea T."/>
            <person name="Sisk P."/>
            <person name="Sykes S."/>
            <person name="Wortman J."/>
            <person name="Nusbaum C."/>
            <person name="Birren B."/>
        </authorList>
    </citation>
    <scope>NUCLEOTIDE SEQUENCE [LARGE SCALE GENOMIC DNA]</scope>
    <source>
        <strain evidence="2 3">CBS 606.96</strain>
    </source>
</reference>
<feature type="compositionally biased region" description="Polar residues" evidence="1">
    <location>
        <begin position="321"/>
        <end position="335"/>
    </location>
</feature>
<dbReference type="Proteomes" id="UP000019478">
    <property type="component" value="Unassembled WGS sequence"/>
</dbReference>
<feature type="compositionally biased region" description="Polar residues" evidence="1">
    <location>
        <begin position="135"/>
        <end position="145"/>
    </location>
</feature>
<dbReference type="STRING" id="1182542.W9XZR9"/>
<dbReference type="GeneID" id="19170389"/>
<dbReference type="RefSeq" id="XP_007734589.1">
    <property type="nucleotide sequence ID" value="XM_007736399.1"/>
</dbReference>
<feature type="compositionally biased region" description="Polar residues" evidence="1">
    <location>
        <begin position="43"/>
        <end position="59"/>
    </location>
</feature>
<name>W9XZR9_9EURO</name>
<feature type="region of interest" description="Disordered" evidence="1">
    <location>
        <begin position="315"/>
        <end position="371"/>
    </location>
</feature>
<comment type="caution">
    <text evidence="2">The sequence shown here is derived from an EMBL/GenBank/DDBJ whole genome shotgun (WGS) entry which is preliminary data.</text>
</comment>
<keyword evidence="3" id="KW-1185">Reference proteome</keyword>
<feature type="region of interest" description="Disordered" evidence="1">
    <location>
        <begin position="1"/>
        <end position="64"/>
    </location>
</feature>
<feature type="compositionally biased region" description="Low complexity" evidence="1">
    <location>
        <begin position="565"/>
        <end position="574"/>
    </location>
</feature>
<feature type="region of interest" description="Disordered" evidence="1">
    <location>
        <begin position="121"/>
        <end position="146"/>
    </location>
</feature>
<feature type="region of interest" description="Disordered" evidence="1">
    <location>
        <begin position="404"/>
        <end position="429"/>
    </location>
</feature>
<feature type="compositionally biased region" description="Polar residues" evidence="1">
    <location>
        <begin position="524"/>
        <end position="535"/>
    </location>
</feature>
<organism evidence="2 3">
    <name type="scientific">Capronia epimyces CBS 606.96</name>
    <dbReference type="NCBI Taxonomy" id="1182542"/>
    <lineage>
        <taxon>Eukaryota</taxon>
        <taxon>Fungi</taxon>
        <taxon>Dikarya</taxon>
        <taxon>Ascomycota</taxon>
        <taxon>Pezizomycotina</taxon>
        <taxon>Eurotiomycetes</taxon>
        <taxon>Chaetothyriomycetidae</taxon>
        <taxon>Chaetothyriales</taxon>
        <taxon>Herpotrichiellaceae</taxon>
        <taxon>Capronia</taxon>
    </lineage>
</organism>
<protein>
    <submittedName>
        <fullName evidence="2">Uncharacterized protein</fullName>
    </submittedName>
</protein>
<feature type="compositionally biased region" description="Polar residues" evidence="1">
    <location>
        <begin position="207"/>
        <end position="221"/>
    </location>
</feature>
<dbReference type="EMBL" id="AMGY01000005">
    <property type="protein sequence ID" value="EXJ82466.1"/>
    <property type="molecule type" value="Genomic_DNA"/>
</dbReference>
<gene>
    <name evidence="2" type="ORF">A1O3_06279</name>
</gene>
<feature type="region of interest" description="Disordered" evidence="1">
    <location>
        <begin position="564"/>
        <end position="608"/>
    </location>
</feature>
<accession>W9XZR9</accession>
<evidence type="ECO:0000256" key="1">
    <source>
        <dbReference type="SAM" id="MobiDB-lite"/>
    </source>
</evidence>
<dbReference type="AlphaFoldDB" id="W9XZR9"/>